<reference evidence="1 2" key="1">
    <citation type="submission" date="2024-03" db="EMBL/GenBank/DDBJ databases">
        <authorList>
            <person name="Gkanogiannis A."/>
            <person name="Becerra Lopez-Lavalle L."/>
        </authorList>
    </citation>
    <scope>NUCLEOTIDE SEQUENCE [LARGE SCALE GENOMIC DNA]</scope>
</reference>
<name>A0ABP0Y5A1_9ROSI</name>
<dbReference type="Proteomes" id="UP001642487">
    <property type="component" value="Chromosome 2"/>
</dbReference>
<accession>A0ABP0Y5A1</accession>
<evidence type="ECO:0000313" key="1">
    <source>
        <dbReference type="EMBL" id="CAK9315162.1"/>
    </source>
</evidence>
<organism evidence="1 2">
    <name type="scientific">Citrullus colocynthis</name>
    <name type="common">colocynth</name>
    <dbReference type="NCBI Taxonomy" id="252529"/>
    <lineage>
        <taxon>Eukaryota</taxon>
        <taxon>Viridiplantae</taxon>
        <taxon>Streptophyta</taxon>
        <taxon>Embryophyta</taxon>
        <taxon>Tracheophyta</taxon>
        <taxon>Spermatophyta</taxon>
        <taxon>Magnoliopsida</taxon>
        <taxon>eudicotyledons</taxon>
        <taxon>Gunneridae</taxon>
        <taxon>Pentapetalae</taxon>
        <taxon>rosids</taxon>
        <taxon>fabids</taxon>
        <taxon>Cucurbitales</taxon>
        <taxon>Cucurbitaceae</taxon>
        <taxon>Benincaseae</taxon>
        <taxon>Citrullus</taxon>
    </lineage>
</organism>
<evidence type="ECO:0000313" key="2">
    <source>
        <dbReference type="Proteomes" id="UP001642487"/>
    </source>
</evidence>
<sequence>MLVLNGMPHGYISLVSDTCIVENVSNSLGSSKSHIGKKLVSEYGQRPYKAINVRLSKPGSRAVSRERTILSPFTKEYRVLAAISGIRLFLLGPSFRIGPYNTILKIFNFDNFSSLSKTVW</sequence>
<protein>
    <submittedName>
        <fullName evidence="1">Uncharacterized protein</fullName>
    </submittedName>
</protein>
<gene>
    <name evidence="1" type="ORF">CITCOLO1_LOCUS6943</name>
</gene>
<dbReference type="EMBL" id="OZ021736">
    <property type="protein sequence ID" value="CAK9315162.1"/>
    <property type="molecule type" value="Genomic_DNA"/>
</dbReference>
<proteinExistence type="predicted"/>
<keyword evidence="2" id="KW-1185">Reference proteome</keyword>